<evidence type="ECO:0000313" key="1">
    <source>
        <dbReference type="EMBL" id="AZS36511.1"/>
    </source>
</evidence>
<name>A0A3Q9J2Q6_9MICO</name>
<dbReference type="KEGG" id="mlv:CVS47_01116"/>
<dbReference type="AlphaFoldDB" id="A0A3Q9J2Q6"/>
<organism evidence="1 2">
    <name type="scientific">Microbacterium lemovicicum</name>
    <dbReference type="NCBI Taxonomy" id="1072463"/>
    <lineage>
        <taxon>Bacteria</taxon>
        <taxon>Bacillati</taxon>
        <taxon>Actinomycetota</taxon>
        <taxon>Actinomycetes</taxon>
        <taxon>Micrococcales</taxon>
        <taxon>Microbacteriaceae</taxon>
        <taxon>Microbacterium</taxon>
    </lineage>
</organism>
<protein>
    <submittedName>
        <fullName evidence="1">Uncharacterized protein</fullName>
    </submittedName>
</protein>
<dbReference type="EMBL" id="CP031423">
    <property type="protein sequence ID" value="AZS36511.1"/>
    <property type="molecule type" value="Genomic_DNA"/>
</dbReference>
<dbReference type="Proteomes" id="UP000276888">
    <property type="component" value="Chromosome"/>
</dbReference>
<sequence length="49" mass="5366">MSDAPSPDEAHELVSRLRVIEEQPLAARADAYAALHDELAQQLESAPPR</sequence>
<proteinExistence type="predicted"/>
<accession>A0A3Q9J2Q6</accession>
<keyword evidence="2" id="KW-1185">Reference proteome</keyword>
<gene>
    <name evidence="1" type="ORF">CVS47_01116</name>
</gene>
<dbReference type="RefSeq" id="WP_164734610.1">
    <property type="nucleotide sequence ID" value="NZ_CP031423.1"/>
</dbReference>
<evidence type="ECO:0000313" key="2">
    <source>
        <dbReference type="Proteomes" id="UP000276888"/>
    </source>
</evidence>
<reference evidence="1 2" key="1">
    <citation type="submission" date="2018-08" db="EMBL/GenBank/DDBJ databases">
        <title>Microbacterium lemovicicum sp. nov., a bacterium isolated from a natural uranium-rich soil.</title>
        <authorList>
            <person name="ORTET P."/>
        </authorList>
    </citation>
    <scope>NUCLEOTIDE SEQUENCE [LARGE SCALE GENOMIC DNA]</scope>
    <source>
        <strain evidence="1 2">Viu22</strain>
    </source>
</reference>